<proteinExistence type="predicted"/>
<feature type="region of interest" description="Disordered" evidence="1">
    <location>
        <begin position="117"/>
        <end position="151"/>
    </location>
</feature>
<evidence type="ECO:0000313" key="3">
    <source>
        <dbReference type="Proteomes" id="UP000812966"/>
    </source>
</evidence>
<protein>
    <submittedName>
        <fullName evidence="2">Uncharacterized protein</fullName>
    </submittedName>
</protein>
<reference evidence="2" key="1">
    <citation type="submission" date="2020-04" db="EMBL/GenBank/DDBJ databases">
        <title>Analysis of mating type loci in Filobasidium floriforme.</title>
        <authorList>
            <person name="Nowrousian M."/>
        </authorList>
    </citation>
    <scope>NUCLEOTIDE SEQUENCE</scope>
    <source>
        <strain evidence="2">CBS 6242</strain>
    </source>
</reference>
<dbReference type="AlphaFoldDB" id="A0A8K0NQ50"/>
<name>A0A8K0NQ50_9TREE</name>
<evidence type="ECO:0000256" key="1">
    <source>
        <dbReference type="SAM" id="MobiDB-lite"/>
    </source>
</evidence>
<accession>A0A8K0NQ50</accession>
<gene>
    <name evidence="2" type="ORF">FFLO_04168</name>
</gene>
<dbReference type="EMBL" id="JABELV010000084">
    <property type="protein sequence ID" value="KAG7531726.1"/>
    <property type="molecule type" value="Genomic_DNA"/>
</dbReference>
<evidence type="ECO:0000313" key="2">
    <source>
        <dbReference type="EMBL" id="KAG7531726.1"/>
    </source>
</evidence>
<sequence>MPGSHPKAISNGDEDSSYSDAHLSQFLQHNTQSLQGASTPGFASSQHGTTPIPSYRASSVFGDLSALPRYSPPTVLEPRLSESNMTLADPFRPATSHVRDRSQHLLSTFQGTLPGKDNGSAATAYSSNSVPVVTPTDHRDQSARISHNQVGLRDSISDEQAMVSNEVQIVEISYLSLAVLRQYLYAIKDPSKLPGPNELDRQLQHPGTRKNLVKNMKLLVFHNFVRERNGLEPTTAGICRTCLAERGVFCVPHGQIPGQGCFCPRKKTRGKKHSLVPNVKPSLELSYWVWGSDLSEMLENVHTCWKTIRTIFLFEITTALLCPVQV</sequence>
<comment type="caution">
    <text evidence="2">The sequence shown here is derived from an EMBL/GenBank/DDBJ whole genome shotgun (WGS) entry which is preliminary data.</text>
</comment>
<feature type="region of interest" description="Disordered" evidence="1">
    <location>
        <begin position="1"/>
        <end position="24"/>
    </location>
</feature>
<organism evidence="2 3">
    <name type="scientific">Filobasidium floriforme</name>
    <dbReference type="NCBI Taxonomy" id="5210"/>
    <lineage>
        <taxon>Eukaryota</taxon>
        <taxon>Fungi</taxon>
        <taxon>Dikarya</taxon>
        <taxon>Basidiomycota</taxon>
        <taxon>Agaricomycotina</taxon>
        <taxon>Tremellomycetes</taxon>
        <taxon>Filobasidiales</taxon>
        <taxon>Filobasidiaceae</taxon>
        <taxon>Filobasidium</taxon>
    </lineage>
</organism>
<keyword evidence="3" id="KW-1185">Reference proteome</keyword>
<dbReference type="Proteomes" id="UP000812966">
    <property type="component" value="Unassembled WGS sequence"/>
</dbReference>
<feature type="compositionally biased region" description="Polar residues" evidence="1">
    <location>
        <begin position="120"/>
        <end position="131"/>
    </location>
</feature>